<dbReference type="Proteomes" id="UP000177090">
    <property type="component" value="Unassembled WGS sequence"/>
</dbReference>
<evidence type="ECO:0000313" key="3">
    <source>
        <dbReference type="Proteomes" id="UP000177090"/>
    </source>
</evidence>
<evidence type="ECO:0000256" key="1">
    <source>
        <dbReference type="SAM" id="Phobius"/>
    </source>
</evidence>
<organism evidence="2 3">
    <name type="scientific">Candidatus Vogelbacteria bacterium RIFOXYD1_FULL_51_18</name>
    <dbReference type="NCBI Taxonomy" id="1802440"/>
    <lineage>
        <taxon>Bacteria</taxon>
        <taxon>Candidatus Vogeliibacteriota</taxon>
    </lineage>
</organism>
<keyword evidence="1" id="KW-0812">Transmembrane</keyword>
<reference evidence="2 3" key="1">
    <citation type="journal article" date="2016" name="Nat. Commun.">
        <title>Thousands of microbial genomes shed light on interconnected biogeochemical processes in an aquifer system.</title>
        <authorList>
            <person name="Anantharaman K."/>
            <person name="Brown C.T."/>
            <person name="Hug L.A."/>
            <person name="Sharon I."/>
            <person name="Castelle C.J."/>
            <person name="Probst A.J."/>
            <person name="Thomas B.C."/>
            <person name="Singh A."/>
            <person name="Wilkins M.J."/>
            <person name="Karaoz U."/>
            <person name="Brodie E.L."/>
            <person name="Williams K.H."/>
            <person name="Hubbard S.S."/>
            <person name="Banfield J.F."/>
        </authorList>
    </citation>
    <scope>NUCLEOTIDE SEQUENCE [LARGE SCALE GENOMIC DNA]</scope>
</reference>
<dbReference type="AlphaFoldDB" id="A0A1G2QKK3"/>
<evidence type="ECO:0000313" key="2">
    <source>
        <dbReference type="EMBL" id="OHA60522.1"/>
    </source>
</evidence>
<accession>A0A1G2QKK3</accession>
<comment type="caution">
    <text evidence="2">The sequence shown here is derived from an EMBL/GenBank/DDBJ whole genome shotgun (WGS) entry which is preliminary data.</text>
</comment>
<dbReference type="STRING" id="1802440.A2569_01995"/>
<keyword evidence="1" id="KW-0472">Membrane</keyword>
<gene>
    <name evidence="2" type="ORF">A2569_01995</name>
</gene>
<proteinExistence type="predicted"/>
<name>A0A1G2QKK3_9BACT</name>
<sequence length="194" mass="22083">MVIDAIFYYIYKLMQFLRGLFLAFIDGDLARLPAVAETIHWYKVFAIIISGLLAAGLIWVAFKIRELNMARSLAEEAEMEHVAVESNRTPNEARWQFIQDKLSSSNESDWRMAIIEADSILGEIVGTMNLPGASLGDKLKVVEKSDFVSLDDAWEAHKARNRIAHDGSALPLSEREARRIVGLYERVFKEFDYL</sequence>
<keyword evidence="1" id="KW-1133">Transmembrane helix</keyword>
<protein>
    <submittedName>
        <fullName evidence="2">Uncharacterized protein</fullName>
    </submittedName>
</protein>
<feature type="transmembrane region" description="Helical" evidence="1">
    <location>
        <begin position="7"/>
        <end position="25"/>
    </location>
</feature>
<feature type="transmembrane region" description="Helical" evidence="1">
    <location>
        <begin position="40"/>
        <end position="62"/>
    </location>
</feature>
<dbReference type="EMBL" id="MHTL01000012">
    <property type="protein sequence ID" value="OHA60522.1"/>
    <property type="molecule type" value="Genomic_DNA"/>
</dbReference>